<evidence type="ECO:0000256" key="2">
    <source>
        <dbReference type="ARBA" id="ARBA00023012"/>
    </source>
</evidence>
<reference evidence="5 6" key="1">
    <citation type="submission" date="2020-05" db="EMBL/GenBank/DDBJ databases">
        <title>Identification and distribution of gene clusters putatively required for synthesis of sphingolipid metabolism inhibitors in phylogenetically diverse species of the filamentous fungus Fusarium.</title>
        <authorList>
            <person name="Kim H.-S."/>
            <person name="Busman M."/>
            <person name="Brown D.W."/>
            <person name="Divon H."/>
            <person name="Uhlig S."/>
            <person name="Proctor R.H."/>
        </authorList>
    </citation>
    <scope>NUCLEOTIDE SEQUENCE [LARGE SCALE GENOMIC DNA]</scope>
    <source>
        <strain evidence="5 6">NRRL 20693</strain>
    </source>
</reference>
<evidence type="ECO:0000256" key="3">
    <source>
        <dbReference type="PROSITE-ProRule" id="PRU00169"/>
    </source>
</evidence>
<dbReference type="OrthoDB" id="303614at2759"/>
<name>A0A8H5TIE1_FUSHE</name>
<dbReference type="Proteomes" id="UP000567885">
    <property type="component" value="Unassembled WGS sequence"/>
</dbReference>
<evidence type="ECO:0000259" key="4">
    <source>
        <dbReference type="PROSITE" id="PS50110"/>
    </source>
</evidence>
<evidence type="ECO:0000313" key="6">
    <source>
        <dbReference type="Proteomes" id="UP000567885"/>
    </source>
</evidence>
<organism evidence="5 6">
    <name type="scientific">Fusarium heterosporum</name>
    <dbReference type="NCBI Taxonomy" id="42747"/>
    <lineage>
        <taxon>Eukaryota</taxon>
        <taxon>Fungi</taxon>
        <taxon>Dikarya</taxon>
        <taxon>Ascomycota</taxon>
        <taxon>Pezizomycotina</taxon>
        <taxon>Sordariomycetes</taxon>
        <taxon>Hypocreomycetidae</taxon>
        <taxon>Hypocreales</taxon>
        <taxon>Nectriaceae</taxon>
        <taxon>Fusarium</taxon>
        <taxon>Fusarium heterosporum species complex</taxon>
    </lineage>
</organism>
<dbReference type="GO" id="GO:0000160">
    <property type="term" value="P:phosphorelay signal transduction system"/>
    <property type="evidence" value="ECO:0007669"/>
    <property type="project" value="UniProtKB-KW"/>
</dbReference>
<evidence type="ECO:0000256" key="1">
    <source>
        <dbReference type="ARBA" id="ARBA00022553"/>
    </source>
</evidence>
<gene>
    <name evidence="5" type="ORF">FHETE_3638</name>
</gene>
<keyword evidence="1 3" id="KW-0597">Phosphoprotein</keyword>
<dbReference type="PANTHER" id="PTHR45339:SF1">
    <property type="entry name" value="HYBRID SIGNAL TRANSDUCTION HISTIDINE KINASE J"/>
    <property type="match status" value="1"/>
</dbReference>
<dbReference type="EMBL" id="JAAGWQ010000058">
    <property type="protein sequence ID" value="KAF5672804.1"/>
    <property type="molecule type" value="Genomic_DNA"/>
</dbReference>
<dbReference type="PROSITE" id="PS50110">
    <property type="entry name" value="RESPONSE_REGULATORY"/>
    <property type="match status" value="1"/>
</dbReference>
<dbReference type="SMART" id="SM00448">
    <property type="entry name" value="REC"/>
    <property type="match status" value="1"/>
</dbReference>
<dbReference type="SUPFAM" id="SSF52172">
    <property type="entry name" value="CheY-like"/>
    <property type="match status" value="1"/>
</dbReference>
<dbReference type="Pfam" id="PF00072">
    <property type="entry name" value="Response_reg"/>
    <property type="match status" value="1"/>
</dbReference>
<keyword evidence="2" id="KW-0902">Two-component regulatory system</keyword>
<comment type="caution">
    <text evidence="5">The sequence shown here is derived from an EMBL/GenBank/DDBJ whole genome shotgun (WGS) entry which is preliminary data.</text>
</comment>
<dbReference type="InterPro" id="IPR011006">
    <property type="entry name" value="CheY-like_superfamily"/>
</dbReference>
<dbReference type="Gene3D" id="3.40.50.2300">
    <property type="match status" value="1"/>
</dbReference>
<feature type="domain" description="Response regulatory" evidence="4">
    <location>
        <begin position="47"/>
        <end position="169"/>
    </location>
</feature>
<dbReference type="PANTHER" id="PTHR45339">
    <property type="entry name" value="HYBRID SIGNAL TRANSDUCTION HISTIDINE KINASE J"/>
    <property type="match status" value="1"/>
</dbReference>
<sequence length="170" mass="18985">MQKQSNVVLTVSQTDGNMSEIEQQGSAPQTINSTVVPDTNSSVEDAEFLLVDDNKVNVKSMSNIFDKLGLKYQIAWDGQEAFDIYKAHPERCRMILMDISMPVLDGMRATKMIRSYESEKNLQPAVIVGLVAADVESEKERLVNEFGMNTTLKKPMRVGAVQEVLDGWLI</sequence>
<accession>A0A8H5TIE1</accession>
<evidence type="ECO:0000313" key="5">
    <source>
        <dbReference type="EMBL" id="KAF5672804.1"/>
    </source>
</evidence>
<dbReference type="CDD" id="cd17546">
    <property type="entry name" value="REC_hyHK_CKI1_RcsC-like"/>
    <property type="match status" value="1"/>
</dbReference>
<proteinExistence type="predicted"/>
<dbReference type="InterPro" id="IPR001789">
    <property type="entry name" value="Sig_transdc_resp-reg_receiver"/>
</dbReference>
<protein>
    <submittedName>
        <fullName evidence="5">Two-component response regulator</fullName>
    </submittedName>
</protein>
<dbReference type="AlphaFoldDB" id="A0A8H5TIE1"/>
<feature type="modified residue" description="4-aspartylphosphate" evidence="3">
    <location>
        <position position="98"/>
    </location>
</feature>
<keyword evidence="6" id="KW-1185">Reference proteome</keyword>